<dbReference type="EMBL" id="JH159153">
    <property type="protein sequence ID" value="EGZ19164.1"/>
    <property type="molecule type" value="Genomic_DNA"/>
</dbReference>
<feature type="compositionally biased region" description="Basic and acidic residues" evidence="5">
    <location>
        <begin position="391"/>
        <end position="400"/>
    </location>
</feature>
<dbReference type="InParanoid" id="G4Z9Q0"/>
<feature type="compositionally biased region" description="Polar residues" evidence="5">
    <location>
        <begin position="552"/>
        <end position="561"/>
    </location>
</feature>
<evidence type="ECO:0000259" key="7">
    <source>
        <dbReference type="Pfam" id="PF17682"/>
    </source>
</evidence>
<dbReference type="InterPro" id="IPR042536">
    <property type="entry name" value="TFIIIC_tauA_Sfc1"/>
</dbReference>
<feature type="compositionally biased region" description="Polar residues" evidence="5">
    <location>
        <begin position="408"/>
        <end position="434"/>
    </location>
</feature>
<dbReference type="PANTHER" id="PTHR13230:SF5">
    <property type="entry name" value="GENERAL TRANSCRIPTION FACTOR 3C POLYPEPTIDE 5"/>
    <property type="match status" value="1"/>
</dbReference>
<dbReference type="Gene3D" id="3.30.200.160">
    <property type="entry name" value="TFIIIC, subcomplex tauA, subunit Sfc1, barrel domain"/>
    <property type="match status" value="1"/>
</dbReference>
<evidence type="ECO:0000256" key="3">
    <source>
        <dbReference type="ARBA" id="ARBA00023163"/>
    </source>
</evidence>
<dbReference type="InterPro" id="IPR041499">
    <property type="entry name" value="Tfc1/Sfc1_N"/>
</dbReference>
<evidence type="ECO:0008006" key="10">
    <source>
        <dbReference type="Google" id="ProtNLM"/>
    </source>
</evidence>
<dbReference type="GO" id="GO:0001003">
    <property type="term" value="F:RNA polymerase III type 2 promoter sequence-specific DNA binding"/>
    <property type="evidence" value="ECO:0007669"/>
    <property type="project" value="TreeGrafter"/>
</dbReference>
<dbReference type="FunFam" id="3.30.200.160:FF:000006">
    <property type="entry name" value="general transcription factor 3C polypeptide 5-like isoform X2"/>
    <property type="match status" value="1"/>
</dbReference>
<evidence type="ECO:0000256" key="5">
    <source>
        <dbReference type="SAM" id="MobiDB-lite"/>
    </source>
</evidence>
<dbReference type="PANTHER" id="PTHR13230">
    <property type="entry name" value="GENERAL TRANSCRIPTION FACTOR IIIC, POLYPEPTIDE 5"/>
    <property type="match status" value="1"/>
</dbReference>
<accession>G4Z9Q0</accession>
<evidence type="ECO:0000256" key="4">
    <source>
        <dbReference type="ARBA" id="ARBA00023242"/>
    </source>
</evidence>
<dbReference type="InterPro" id="IPR019136">
    <property type="entry name" value="TF_IIIC_su-5_HTH"/>
</dbReference>
<feature type="compositionally biased region" description="Acidic residues" evidence="5">
    <location>
        <begin position="436"/>
        <end position="447"/>
    </location>
</feature>
<evidence type="ECO:0000313" key="9">
    <source>
        <dbReference type="Proteomes" id="UP000002640"/>
    </source>
</evidence>
<dbReference type="Pfam" id="PF09734">
    <property type="entry name" value="Tau95"/>
    <property type="match status" value="1"/>
</dbReference>
<feature type="domain" description="Transcription factor IIIC subunit Tfc1/Sfc1 triple barrel" evidence="7">
    <location>
        <begin position="2"/>
        <end position="108"/>
    </location>
</feature>
<dbReference type="KEGG" id="psoj:PHYSODRAFT_494918"/>
<reference evidence="8 9" key="1">
    <citation type="journal article" date="2006" name="Science">
        <title>Phytophthora genome sequences uncover evolutionary origins and mechanisms of pathogenesis.</title>
        <authorList>
            <person name="Tyler B.M."/>
            <person name="Tripathy S."/>
            <person name="Zhang X."/>
            <person name="Dehal P."/>
            <person name="Jiang R.H."/>
            <person name="Aerts A."/>
            <person name="Arredondo F.D."/>
            <person name="Baxter L."/>
            <person name="Bensasson D."/>
            <person name="Beynon J.L."/>
            <person name="Chapman J."/>
            <person name="Damasceno C.M."/>
            <person name="Dorrance A.E."/>
            <person name="Dou D."/>
            <person name="Dickerman A.W."/>
            <person name="Dubchak I.L."/>
            <person name="Garbelotto M."/>
            <person name="Gijzen M."/>
            <person name="Gordon S.G."/>
            <person name="Govers F."/>
            <person name="Grunwald N.J."/>
            <person name="Huang W."/>
            <person name="Ivors K.L."/>
            <person name="Jones R.W."/>
            <person name="Kamoun S."/>
            <person name="Krampis K."/>
            <person name="Lamour K.H."/>
            <person name="Lee M.K."/>
            <person name="McDonald W.H."/>
            <person name="Medina M."/>
            <person name="Meijer H.J."/>
            <person name="Nordberg E.K."/>
            <person name="Maclean D.J."/>
            <person name="Ospina-Giraldo M.D."/>
            <person name="Morris P.F."/>
            <person name="Phuntumart V."/>
            <person name="Putnam N.H."/>
            <person name="Rash S."/>
            <person name="Rose J.K."/>
            <person name="Sakihama Y."/>
            <person name="Salamov A.A."/>
            <person name="Savidor A."/>
            <person name="Scheuring C.F."/>
            <person name="Smith B.M."/>
            <person name="Sobral B.W."/>
            <person name="Terry A."/>
            <person name="Torto-Alalibo T.A."/>
            <person name="Win J."/>
            <person name="Xu Z."/>
            <person name="Zhang H."/>
            <person name="Grigoriev I.V."/>
            <person name="Rokhsar D.S."/>
            <person name="Boore J.L."/>
        </authorList>
    </citation>
    <scope>NUCLEOTIDE SEQUENCE [LARGE SCALE GENOMIC DNA]</scope>
    <source>
        <strain evidence="8 9">P6497</strain>
    </source>
</reference>
<organism evidence="8 9">
    <name type="scientific">Phytophthora sojae (strain P6497)</name>
    <name type="common">Soybean stem and root rot agent</name>
    <name type="synonym">Phytophthora megasperma f. sp. glycines</name>
    <dbReference type="NCBI Taxonomy" id="1094619"/>
    <lineage>
        <taxon>Eukaryota</taxon>
        <taxon>Sar</taxon>
        <taxon>Stramenopiles</taxon>
        <taxon>Oomycota</taxon>
        <taxon>Peronosporomycetes</taxon>
        <taxon>Peronosporales</taxon>
        <taxon>Peronosporaceae</taxon>
        <taxon>Phytophthora</taxon>
    </lineage>
</organism>
<dbReference type="GeneID" id="20657128"/>
<dbReference type="Proteomes" id="UP000002640">
    <property type="component" value="Unassembled WGS sequence"/>
</dbReference>
<sequence length="691" mass="77437">MNKVLETVNGLQNLQQTHETKSQFLPVKLRPNEPSCKPLFADLTKTQMVLLRVKRSKRKRAATVAEEKKEENNDETEAIAADGSRIKAEVVGLVKEKYVCEGMADFQYFTSRSFYPTLKPEKDALTVVANATDAVETAVMNSAVVENGPLSRPSVKQRELQDCLRPYLAVENETQLELIPEVFSKVDLPLKYEFRQRSGYQPTTAAKKPSSTMTYLNFHDDTPAPAGPKPEQPVVRRRSVGVDDNGVDAHVMEVLQNKLKQKPVWLRSKLFDGLDAIERRAARRLLRKLCYVFVDGPWRGSWIKMGYDPRLPEVSETASQYQVVELRNNRELVHSKVTHASRKRIKKFVGASSGNANGEGGPVKGPRIVKVTQTSALENAQASKRRRKERFTRGETRRSYLVEPNMPGNPSATPASGSQPPRASPTASSANSGNEWDSEDEQEERENEDAHKVFEIFGVQLTSANVLFQLEEIDDEEVREWTAQFTRQTTPSLLGGWYPTQMFLPLREIIRLRIAAMVGRSKAELETRRKRLDALKKQALSDYAEELAGARRSSSSKQKSTAGAASARKRAEAAAEEEEEEDEELAFERSLIQERNAAASNVEKLSAGAEADKSAEDEDEEDLDLQEEEDGDNDNSSAGRSRATYDEDEDIDDDEEDEEQEQAAADKQQKSKGTFAAEPEPARKKSAEFSF</sequence>
<dbReference type="GO" id="GO:0000127">
    <property type="term" value="C:transcription factor TFIIIC complex"/>
    <property type="evidence" value="ECO:0007669"/>
    <property type="project" value="InterPro"/>
</dbReference>
<dbReference type="GO" id="GO:0006384">
    <property type="term" value="P:transcription initiation at RNA polymerase III promoter"/>
    <property type="evidence" value="ECO:0007669"/>
    <property type="project" value="InterPro"/>
</dbReference>
<feature type="region of interest" description="Disordered" evidence="5">
    <location>
        <begin position="348"/>
        <end position="448"/>
    </location>
</feature>
<feature type="compositionally biased region" description="Acidic residues" evidence="5">
    <location>
        <begin position="574"/>
        <end position="585"/>
    </location>
</feature>
<feature type="region of interest" description="Disordered" evidence="5">
    <location>
        <begin position="547"/>
        <end position="691"/>
    </location>
</feature>
<evidence type="ECO:0000256" key="2">
    <source>
        <dbReference type="ARBA" id="ARBA00023125"/>
    </source>
</evidence>
<evidence type="ECO:0000313" key="8">
    <source>
        <dbReference type="EMBL" id="EGZ19164.1"/>
    </source>
</evidence>
<keyword evidence="2" id="KW-0238">DNA-binding</keyword>
<evidence type="ECO:0000259" key="6">
    <source>
        <dbReference type="Pfam" id="PF09734"/>
    </source>
</evidence>
<dbReference type="OMA" id="YVCEGMA"/>
<dbReference type="GO" id="GO:0001002">
    <property type="term" value="F:RNA polymerase III type 1 promoter sequence-specific DNA binding"/>
    <property type="evidence" value="ECO:0007669"/>
    <property type="project" value="TreeGrafter"/>
</dbReference>
<keyword evidence="3" id="KW-0804">Transcription</keyword>
<dbReference type="AlphaFoldDB" id="G4Z9Q0"/>
<feature type="compositionally biased region" description="Polar residues" evidence="5">
    <location>
        <begin position="371"/>
        <end position="382"/>
    </location>
</feature>
<dbReference type="RefSeq" id="XP_009521881.1">
    <property type="nucleotide sequence ID" value="XM_009523586.1"/>
</dbReference>
<feature type="compositionally biased region" description="Acidic residues" evidence="5">
    <location>
        <begin position="646"/>
        <end position="661"/>
    </location>
</feature>
<protein>
    <recommendedName>
        <fullName evidence="10">Transcription factor IIIC subunit 5 HTH domain-containing protein</fullName>
    </recommendedName>
</protein>
<gene>
    <name evidence="8" type="ORF">PHYSODRAFT_494918</name>
</gene>
<comment type="subcellular location">
    <subcellularLocation>
        <location evidence="1">Nucleus</location>
    </subcellularLocation>
</comment>
<dbReference type="GO" id="GO:0005634">
    <property type="term" value="C:nucleus"/>
    <property type="evidence" value="ECO:0007669"/>
    <property type="project" value="UniProtKB-SubCell"/>
</dbReference>
<name>G4Z9Q0_PHYSP</name>
<feature type="compositionally biased region" description="Acidic residues" evidence="5">
    <location>
        <begin position="615"/>
        <end position="633"/>
    </location>
</feature>
<proteinExistence type="predicted"/>
<feature type="region of interest" description="Disordered" evidence="5">
    <location>
        <begin position="201"/>
        <end position="234"/>
    </location>
</feature>
<keyword evidence="4" id="KW-0539">Nucleus</keyword>
<dbReference type="Pfam" id="PF17682">
    <property type="entry name" value="Tau95_N"/>
    <property type="match status" value="1"/>
</dbReference>
<feature type="compositionally biased region" description="Polar residues" evidence="5">
    <location>
        <begin position="201"/>
        <end position="215"/>
    </location>
</feature>
<feature type="compositionally biased region" description="Basic and acidic residues" evidence="5">
    <location>
        <begin position="680"/>
        <end position="691"/>
    </location>
</feature>
<dbReference type="STRING" id="1094619.G4Z9Q0"/>
<evidence type="ECO:0000256" key="1">
    <source>
        <dbReference type="ARBA" id="ARBA00004123"/>
    </source>
</evidence>
<keyword evidence="9" id="KW-1185">Reference proteome</keyword>
<feature type="domain" description="Transcription factor IIIC subunit 5 HTH" evidence="6">
    <location>
        <begin position="178"/>
        <end position="327"/>
    </location>
</feature>
<dbReference type="InterPro" id="IPR040454">
    <property type="entry name" value="TF_IIIC_Tfc1/Sfc1"/>
</dbReference>